<keyword evidence="2" id="KW-0808">Transferase</keyword>
<feature type="domain" description="LTD" evidence="1">
    <location>
        <begin position="30"/>
        <end position="157"/>
    </location>
</feature>
<dbReference type="Pfam" id="PF08757">
    <property type="entry name" value="CotH"/>
    <property type="match status" value="1"/>
</dbReference>
<dbReference type="InterPro" id="IPR014867">
    <property type="entry name" value="Spore_coat_CotH_CotH2/3/7"/>
</dbReference>
<dbReference type="Pfam" id="PF00932">
    <property type="entry name" value="LTD"/>
    <property type="match status" value="1"/>
</dbReference>
<accession>A0ABR9R632</accession>
<evidence type="ECO:0000313" key="2">
    <source>
        <dbReference type="EMBL" id="MBE5038612.1"/>
    </source>
</evidence>
<evidence type="ECO:0000313" key="3">
    <source>
        <dbReference type="Proteomes" id="UP000768567"/>
    </source>
</evidence>
<keyword evidence="2" id="KW-0418">Kinase</keyword>
<gene>
    <name evidence="2" type="ORF">INF35_12510</name>
</gene>
<protein>
    <submittedName>
        <fullName evidence="2">CotH kinase family protein</fullName>
    </submittedName>
</protein>
<organism evidence="2 3">
    <name type="scientific">Gemmiger gallinarum</name>
    <dbReference type="NCBI Taxonomy" id="2779354"/>
    <lineage>
        <taxon>Bacteria</taxon>
        <taxon>Bacillati</taxon>
        <taxon>Bacillota</taxon>
        <taxon>Clostridia</taxon>
        <taxon>Eubacteriales</taxon>
        <taxon>Gemmiger</taxon>
    </lineage>
</organism>
<dbReference type="InterPro" id="IPR059177">
    <property type="entry name" value="GH29D-like_dom"/>
</dbReference>
<dbReference type="GO" id="GO:0016301">
    <property type="term" value="F:kinase activity"/>
    <property type="evidence" value="ECO:0007669"/>
    <property type="project" value="UniProtKB-KW"/>
</dbReference>
<reference evidence="2 3" key="1">
    <citation type="submission" date="2020-10" db="EMBL/GenBank/DDBJ databases">
        <title>ChiBAC.</title>
        <authorList>
            <person name="Zenner C."/>
            <person name="Hitch T.C.A."/>
            <person name="Clavel T."/>
        </authorList>
    </citation>
    <scope>NUCLEOTIDE SEQUENCE [LARGE SCALE GENOMIC DNA]</scope>
    <source>
        <strain evidence="2 3">DSM 109015</strain>
    </source>
</reference>
<dbReference type="Proteomes" id="UP000768567">
    <property type="component" value="Unassembled WGS sequence"/>
</dbReference>
<keyword evidence="3" id="KW-1185">Reference proteome</keyword>
<name>A0ABR9R632_9FIRM</name>
<proteinExistence type="predicted"/>
<evidence type="ECO:0000259" key="1">
    <source>
        <dbReference type="PROSITE" id="PS51841"/>
    </source>
</evidence>
<dbReference type="InterPro" id="IPR036415">
    <property type="entry name" value="Lamin_tail_dom_sf"/>
</dbReference>
<dbReference type="RefSeq" id="WP_193502896.1">
    <property type="nucleotide sequence ID" value="NZ_JADCKC010000003.1"/>
</dbReference>
<sequence>MSIPFYKRVLRVAAPLLALAALLAAGAWCVSELPDLSANAGRTVVINEVCVKNLTGLTDADGETGDWIELINLSGEDIVLDGWGLSDNPDRPYKWTFPEGTVLSGGANNIMVLFADGKNGYDAAGSLHTNFRLSRKGETLVLTDPDGGTVDTLGYDSQEYDLTYGRLRGDASRVGVLAAPTPGSANSTRFLEETVQPVDLGEVEFSAQAGFYGEAFELTLSCDDPDAAIVYTLDGSLPTTSSNIYTGPITIDSREGDANEYVSLPSAFLGEWVVGYACDYAPDPVAKATTVTACVYKDGVLGEAVTTQTYWVGLENYTLPVVSLTAEADDLFGPEGIYVPGQSYYTLRKYGSTDRVGNFTSSEKIDARIQILDTDGSELLNADTTVRVSGGWSRLDSVMKNLHLKLQDGATSGLLDQAPGGDALDTLVLRGSGNGSAYTSLHQDAFLCNYLYGLDVGTQYNQPVVLFLQDEYWGVYTVRESKNTDFFLRHYGIEEDDLICPGTTPDEQAQPEKSAFGLGVDALDATTPEGMAWVEENVDVDEYIRYIIAQMYTYNADGLYNGGNNSILWKSAEVDEDNPYADGRWRFLLNDLDATLIDVEVDPFAYLLENEFSFETHETAPWYSVIDNLFQKLWASAEFRQRFAEEYRREMETIYAPENIVPAFDAWAELLRPEIGQDLARQKVGVTELAPLADQILGYQMEPWEMNVEEWEEQVDYVRDYFTRRADIMLDYLDQYLQLAEEGAA</sequence>
<dbReference type="EMBL" id="JADCKC010000003">
    <property type="protein sequence ID" value="MBE5038612.1"/>
    <property type="molecule type" value="Genomic_DNA"/>
</dbReference>
<dbReference type="InterPro" id="IPR001322">
    <property type="entry name" value="Lamin_tail_dom"/>
</dbReference>
<dbReference type="Pfam" id="PF13290">
    <property type="entry name" value="CHB_HEX_C_1"/>
    <property type="match status" value="1"/>
</dbReference>
<dbReference type="SUPFAM" id="SSF74853">
    <property type="entry name" value="Lamin A/C globular tail domain"/>
    <property type="match status" value="1"/>
</dbReference>
<dbReference type="Gene3D" id="2.60.40.1260">
    <property type="entry name" value="Lamin Tail domain"/>
    <property type="match status" value="1"/>
</dbReference>
<dbReference type="PROSITE" id="PS51841">
    <property type="entry name" value="LTD"/>
    <property type="match status" value="1"/>
</dbReference>
<comment type="caution">
    <text evidence="2">The sequence shown here is derived from an EMBL/GenBank/DDBJ whole genome shotgun (WGS) entry which is preliminary data.</text>
</comment>